<dbReference type="InterPro" id="IPR050792">
    <property type="entry name" value="ADP-ribosylglycohydrolase"/>
</dbReference>
<dbReference type="EMBL" id="JAGPXD010000002">
    <property type="protein sequence ID" value="KAH7368683.1"/>
    <property type="molecule type" value="Genomic_DNA"/>
</dbReference>
<gene>
    <name evidence="2" type="ORF">B0T11DRAFT_66596</name>
</gene>
<feature type="binding site" evidence="1">
    <location>
        <position position="79"/>
    </location>
    <ligand>
        <name>Mg(2+)</name>
        <dbReference type="ChEBI" id="CHEBI:18420"/>
        <label>1</label>
    </ligand>
</feature>
<name>A0A8K0X6A4_9PEZI</name>
<dbReference type="InterPro" id="IPR036705">
    <property type="entry name" value="Ribosyl_crysJ1_sf"/>
</dbReference>
<keyword evidence="1" id="KW-0479">Metal-binding</keyword>
<dbReference type="GO" id="GO:0046872">
    <property type="term" value="F:metal ion binding"/>
    <property type="evidence" value="ECO:0007669"/>
    <property type="project" value="UniProtKB-KW"/>
</dbReference>
<dbReference type="Proteomes" id="UP000813385">
    <property type="component" value="Unassembled WGS sequence"/>
</dbReference>
<keyword evidence="1" id="KW-0460">Magnesium</keyword>
<feature type="binding site" evidence="1">
    <location>
        <position position="78"/>
    </location>
    <ligand>
        <name>Mg(2+)</name>
        <dbReference type="ChEBI" id="CHEBI:18420"/>
        <label>1</label>
    </ligand>
</feature>
<feature type="binding site" evidence="1">
    <location>
        <position position="330"/>
    </location>
    <ligand>
        <name>Mg(2+)</name>
        <dbReference type="ChEBI" id="CHEBI:18420"/>
        <label>1</label>
    </ligand>
</feature>
<feature type="binding site" evidence="1">
    <location>
        <position position="329"/>
    </location>
    <ligand>
        <name>Mg(2+)</name>
        <dbReference type="ChEBI" id="CHEBI:18420"/>
        <label>1</label>
    </ligand>
</feature>
<dbReference type="OrthoDB" id="2021138at2759"/>
<sequence length="437" mass="48626">MSTSLLPQLGPIYQDRIVGCLFGSALGDAVGLYTEFLSGDQAEQAYPSHRFTLLPSKDATPFKRDWHRAPHQVGDWTDDTDHALLILLSFLHGDGQKLDPRDVASRLKTWVDMGLRALDTVPLGLGATVGRIVQKTTYLDDPEGVARDVWTRGKRNLAPNGSLMRTHPLGLMCLDKTVEETFEIAARFSSITHVDPRCILACAVGTALIRGLIHGEVSETRHVDEMLDVGLAWYNAWWEQQRKLDPARNDDPPIDVAELNRYARAKDLKALELDEGSSIGYVYKTFGSGLVLLRQVMDIVNSDNGRLRAQTAVFETLVTPLVMEGGDADTNACFAGALLGAYLGYKVLPPHWRDGLRHGAWLLEKGEGLCQTVGVTRGGYRGSADPDTARDGGRGFLSVKEMDAKWARHREWMEAEEDRLRRREEEATKKGWMSWGR</sequence>
<accession>A0A8K0X6A4</accession>
<organism evidence="2 3">
    <name type="scientific">Plectosphaerella cucumerina</name>
    <dbReference type="NCBI Taxonomy" id="40658"/>
    <lineage>
        <taxon>Eukaryota</taxon>
        <taxon>Fungi</taxon>
        <taxon>Dikarya</taxon>
        <taxon>Ascomycota</taxon>
        <taxon>Pezizomycotina</taxon>
        <taxon>Sordariomycetes</taxon>
        <taxon>Hypocreomycetidae</taxon>
        <taxon>Glomerellales</taxon>
        <taxon>Plectosphaerellaceae</taxon>
        <taxon>Plectosphaerella</taxon>
    </lineage>
</organism>
<comment type="cofactor">
    <cofactor evidence="1">
        <name>Mg(2+)</name>
        <dbReference type="ChEBI" id="CHEBI:18420"/>
    </cofactor>
    <text evidence="1">Binds 2 magnesium ions per subunit.</text>
</comment>
<dbReference type="AlphaFoldDB" id="A0A8K0X6A4"/>
<evidence type="ECO:0000256" key="1">
    <source>
        <dbReference type="PIRSR" id="PIRSR605502-1"/>
    </source>
</evidence>
<dbReference type="PANTHER" id="PTHR16222">
    <property type="entry name" value="ADP-RIBOSYLGLYCOHYDROLASE"/>
    <property type="match status" value="1"/>
</dbReference>
<reference evidence="2" key="1">
    <citation type="journal article" date="2021" name="Nat. Commun.">
        <title>Genetic determinants of endophytism in the Arabidopsis root mycobiome.</title>
        <authorList>
            <person name="Mesny F."/>
            <person name="Miyauchi S."/>
            <person name="Thiergart T."/>
            <person name="Pickel B."/>
            <person name="Atanasova L."/>
            <person name="Karlsson M."/>
            <person name="Huettel B."/>
            <person name="Barry K.W."/>
            <person name="Haridas S."/>
            <person name="Chen C."/>
            <person name="Bauer D."/>
            <person name="Andreopoulos W."/>
            <person name="Pangilinan J."/>
            <person name="LaButti K."/>
            <person name="Riley R."/>
            <person name="Lipzen A."/>
            <person name="Clum A."/>
            <person name="Drula E."/>
            <person name="Henrissat B."/>
            <person name="Kohler A."/>
            <person name="Grigoriev I.V."/>
            <person name="Martin F.M."/>
            <person name="Hacquard S."/>
        </authorList>
    </citation>
    <scope>NUCLEOTIDE SEQUENCE</scope>
    <source>
        <strain evidence="2">MPI-CAGE-AT-0016</strain>
    </source>
</reference>
<dbReference type="SUPFAM" id="SSF101478">
    <property type="entry name" value="ADP-ribosylglycohydrolase"/>
    <property type="match status" value="1"/>
</dbReference>
<dbReference type="Pfam" id="PF03747">
    <property type="entry name" value="ADP_ribosyl_GH"/>
    <property type="match status" value="1"/>
</dbReference>
<dbReference type="PANTHER" id="PTHR16222:SF28">
    <property type="entry name" value="ADP-RIBOSYLGLYCOHYDROLASE"/>
    <property type="match status" value="1"/>
</dbReference>
<dbReference type="InterPro" id="IPR005502">
    <property type="entry name" value="Ribosyl_crysJ1"/>
</dbReference>
<dbReference type="Gene3D" id="1.10.4080.10">
    <property type="entry name" value="ADP-ribosylation/Crystallin J1"/>
    <property type="match status" value="1"/>
</dbReference>
<evidence type="ECO:0000313" key="3">
    <source>
        <dbReference type="Proteomes" id="UP000813385"/>
    </source>
</evidence>
<proteinExistence type="predicted"/>
<feature type="binding site" evidence="1">
    <location>
        <position position="327"/>
    </location>
    <ligand>
        <name>Mg(2+)</name>
        <dbReference type="ChEBI" id="CHEBI:18420"/>
        <label>1</label>
    </ligand>
</feature>
<feature type="binding site" evidence="1">
    <location>
        <position position="77"/>
    </location>
    <ligand>
        <name>Mg(2+)</name>
        <dbReference type="ChEBI" id="CHEBI:18420"/>
        <label>1</label>
    </ligand>
</feature>
<evidence type="ECO:0000313" key="2">
    <source>
        <dbReference type="EMBL" id="KAH7368683.1"/>
    </source>
</evidence>
<keyword evidence="3" id="KW-1185">Reference proteome</keyword>
<comment type="caution">
    <text evidence="2">The sequence shown here is derived from an EMBL/GenBank/DDBJ whole genome shotgun (WGS) entry which is preliminary data.</text>
</comment>
<protein>
    <submittedName>
        <fullName evidence="2">ADP-ribosylglycohydrolase-domain-containing protein</fullName>
    </submittedName>
</protein>